<evidence type="ECO:0000313" key="1">
    <source>
        <dbReference type="EMBL" id="KFX49766.1"/>
    </source>
</evidence>
<gene>
    <name evidence="1" type="ORF">GQ26_0080120</name>
</gene>
<name>A0A093VT04_TALMA</name>
<comment type="caution">
    <text evidence="1">The sequence shown here is derived from an EMBL/GenBank/DDBJ whole genome shotgun (WGS) entry which is preliminary data.</text>
</comment>
<protein>
    <submittedName>
        <fullName evidence="1">Pantothenate synthetase</fullName>
    </submittedName>
</protein>
<reference evidence="1" key="1">
    <citation type="journal article" date="2014" name="PLoS Genet.">
        <title>Signature Gene Expression Reveals Novel Clues to the Molecular Mechanisms of Dimorphic Transition in Penicillium marneffei.</title>
        <authorList>
            <person name="Yang E."/>
            <person name="Wang G."/>
            <person name="Cai J."/>
            <person name="Woo P.C."/>
            <person name="Lau S.K."/>
            <person name="Yuen K.-Y."/>
            <person name="Chow W.-N."/>
            <person name="Lin X."/>
        </authorList>
    </citation>
    <scope>NUCLEOTIDE SEQUENCE [LARGE SCALE GENOMIC DNA]</scope>
    <source>
        <strain evidence="1">PM1</strain>
    </source>
</reference>
<organism evidence="1">
    <name type="scientific">Talaromyces marneffei PM1</name>
    <dbReference type="NCBI Taxonomy" id="1077442"/>
    <lineage>
        <taxon>Eukaryota</taxon>
        <taxon>Fungi</taxon>
        <taxon>Dikarya</taxon>
        <taxon>Ascomycota</taxon>
        <taxon>Pezizomycotina</taxon>
        <taxon>Eurotiomycetes</taxon>
        <taxon>Eurotiomycetidae</taxon>
        <taxon>Eurotiales</taxon>
        <taxon>Trichocomaceae</taxon>
        <taxon>Talaromyces</taxon>
        <taxon>Talaromyces sect. Talaromyces</taxon>
    </lineage>
</organism>
<dbReference type="EMBL" id="JPOX01000008">
    <property type="protein sequence ID" value="KFX49766.1"/>
    <property type="molecule type" value="Genomic_DNA"/>
</dbReference>
<accession>A0A093VT04</accession>
<sequence>MDTINSTITSTTYQLLRQSVIQAPEFFPVDSDELFVKAGVEKKFRTFHEKDLNVPSGTSMKVAVAYPTDKKPKIAPLREKTMSYIKQLERERGLSIQITEFFFKVKDTGVGEQPLHPEGFVGALNRIYYIQDSLLGNRKWEQATFTQPAIQDFCRIIIPSLESDLYRNPEWMYDKPNVIFYECMTGHFVAGMGTGPCVEEDILQLAQRLGVAFFDDPGAVTYGKMLQALFPQSKIDHADWHGVVCRHPGTGEERDRASFIKELCEALSRELAEFCEKVFKKMLFKY</sequence>
<proteinExistence type="predicted"/>
<dbReference type="AlphaFoldDB" id="A0A093VT04"/>